<dbReference type="Proteomes" id="UP000237347">
    <property type="component" value="Unassembled WGS sequence"/>
</dbReference>
<keyword evidence="2" id="KW-0812">Transmembrane</keyword>
<dbReference type="InterPro" id="IPR047259">
    <property type="entry name" value="QUIRKY-like"/>
</dbReference>
<dbReference type="AlphaFoldDB" id="A0AAW0IT46"/>
<keyword evidence="2" id="KW-1133">Transmembrane helix</keyword>
<keyword evidence="5" id="KW-1185">Reference proteome</keyword>
<feature type="transmembrane region" description="Helical" evidence="2">
    <location>
        <begin position="48"/>
        <end position="78"/>
    </location>
</feature>
<dbReference type="Pfam" id="PF08372">
    <property type="entry name" value="PRT_C"/>
    <property type="match status" value="1"/>
</dbReference>
<organism evidence="4 5">
    <name type="scientific">Quercus suber</name>
    <name type="common">Cork oak</name>
    <dbReference type="NCBI Taxonomy" id="58331"/>
    <lineage>
        <taxon>Eukaryota</taxon>
        <taxon>Viridiplantae</taxon>
        <taxon>Streptophyta</taxon>
        <taxon>Embryophyta</taxon>
        <taxon>Tracheophyta</taxon>
        <taxon>Spermatophyta</taxon>
        <taxon>Magnoliopsida</taxon>
        <taxon>eudicotyledons</taxon>
        <taxon>Gunneridae</taxon>
        <taxon>Pentapetalae</taxon>
        <taxon>rosids</taxon>
        <taxon>fabids</taxon>
        <taxon>Fagales</taxon>
        <taxon>Fagaceae</taxon>
        <taxon>Quercus</taxon>
    </lineage>
</organism>
<feature type="transmembrane region" description="Helical" evidence="2">
    <location>
        <begin position="18"/>
        <end position="36"/>
    </location>
</feature>
<feature type="domain" description="Multiple C2" evidence="3">
    <location>
        <begin position="65"/>
        <end position="221"/>
    </location>
</feature>
<feature type="transmembrane region" description="Helical" evidence="2">
    <location>
        <begin position="164"/>
        <end position="193"/>
    </location>
</feature>
<name>A0AAW0IT46_QUESU</name>
<evidence type="ECO:0000256" key="1">
    <source>
        <dbReference type="ARBA" id="ARBA00022737"/>
    </source>
</evidence>
<comment type="caution">
    <text evidence="4">The sequence shown here is derived from an EMBL/GenBank/DDBJ whole genome shotgun (WGS) entry which is preliminary data.</text>
</comment>
<evidence type="ECO:0000256" key="2">
    <source>
        <dbReference type="SAM" id="Phobius"/>
    </source>
</evidence>
<reference evidence="4 5" key="1">
    <citation type="journal article" date="2018" name="Sci. Data">
        <title>The draft genome sequence of cork oak.</title>
        <authorList>
            <person name="Ramos A.M."/>
            <person name="Usie A."/>
            <person name="Barbosa P."/>
            <person name="Barros P.M."/>
            <person name="Capote T."/>
            <person name="Chaves I."/>
            <person name="Simoes F."/>
            <person name="Abreu I."/>
            <person name="Carrasquinho I."/>
            <person name="Faro C."/>
            <person name="Guimaraes J.B."/>
            <person name="Mendonca D."/>
            <person name="Nobrega F."/>
            <person name="Rodrigues L."/>
            <person name="Saibo N.J.M."/>
            <person name="Varela M.C."/>
            <person name="Egas C."/>
            <person name="Matos J."/>
            <person name="Miguel C.M."/>
            <person name="Oliveira M.M."/>
            <person name="Ricardo C.P."/>
            <person name="Goncalves S."/>
        </authorList>
    </citation>
    <scope>NUCLEOTIDE SEQUENCE [LARGE SCALE GENOMIC DNA]</scope>
    <source>
        <strain evidence="5">cv. HL8</strain>
    </source>
</reference>
<sequence length="221" mass="25917">MLDADSQGFSMRKVRVNYFRIINVIVGFMDIIKWVEEIRTWRNPMATILVHALFVMLVWFPDLIVPTLAFYVFVIGAWNYRFKSREPLPHFDPRISLVDGVDRDELDEEFDMVPSNRPNEVVRARYDKLRTVGARVQRILGDIASQGERVQALVTWRDPRATGIFVGLCFVVAMIMYMVPSKMVAMAFGFYYLRHPIFRDRMPSPVLNFFRRLPSLSDRIM</sequence>
<gene>
    <name evidence="4" type="primary">QKY_3</name>
    <name evidence="4" type="ORF">CFP56_042826</name>
</gene>
<evidence type="ECO:0000313" key="5">
    <source>
        <dbReference type="Proteomes" id="UP000237347"/>
    </source>
</evidence>
<evidence type="ECO:0000313" key="4">
    <source>
        <dbReference type="EMBL" id="KAK7817393.1"/>
    </source>
</evidence>
<dbReference type="PANTHER" id="PTHR31425">
    <property type="entry name" value="PHOSPHORIBOSYLANTHRANILATE TRANSFERASE ISOFORM 1"/>
    <property type="match status" value="1"/>
</dbReference>
<keyword evidence="2" id="KW-0472">Membrane</keyword>
<keyword evidence="1" id="KW-0677">Repeat</keyword>
<accession>A0AAW0IT46</accession>
<dbReference type="InterPro" id="IPR013583">
    <property type="entry name" value="MCTP_C"/>
</dbReference>
<protein>
    <submittedName>
        <fullName evidence="4">Protein quirky</fullName>
    </submittedName>
</protein>
<evidence type="ECO:0000259" key="3">
    <source>
        <dbReference type="Pfam" id="PF08372"/>
    </source>
</evidence>
<proteinExistence type="predicted"/>
<dbReference type="PANTHER" id="PTHR31425:SF35">
    <property type="entry name" value="MULTIPLE C2 DOMAIN AND TRANSMEMBRANE REGION PROTEIN 16"/>
    <property type="match status" value="1"/>
</dbReference>
<dbReference type="EMBL" id="PKMF04000884">
    <property type="protein sequence ID" value="KAK7817393.1"/>
    <property type="molecule type" value="Genomic_DNA"/>
</dbReference>